<evidence type="ECO:0000313" key="2">
    <source>
        <dbReference type="EMBL" id="RHW36174.1"/>
    </source>
</evidence>
<sequence length="202" mass="24301">MLIQRREKLVEEVFGETNWYERLKEYFPEREMKSKNHFDALLQDKPEMYQIMEGTDYVVVYYEQLDFIFIDYILVSGNTRGKGVGGELLKVLKEKGKAIILEVEPVSMEDPDSEKRIRFYERHSFLRMANIRYERVHNISKELNKMDIFCWTPVERTEAWVLEKMKKIYTNVHAYKTEELYGVKPQTEDEVLQLRKALRKVN</sequence>
<feature type="domain" description="N-acetyltransferase" evidence="1">
    <location>
        <begin position="1"/>
        <end position="146"/>
    </location>
</feature>
<accession>A0A396S6T2</accession>
<dbReference type="Pfam" id="PF00583">
    <property type="entry name" value="Acetyltransf_1"/>
    <property type="match status" value="1"/>
</dbReference>
<dbReference type="SUPFAM" id="SSF55729">
    <property type="entry name" value="Acyl-CoA N-acyltransferases (Nat)"/>
    <property type="match status" value="1"/>
</dbReference>
<dbReference type="EMBL" id="QWEI01000005">
    <property type="protein sequence ID" value="RHW36174.1"/>
    <property type="molecule type" value="Genomic_DNA"/>
</dbReference>
<name>A0A396S6T2_9BACL</name>
<dbReference type="OrthoDB" id="2425381at2"/>
<reference evidence="2 3" key="1">
    <citation type="submission" date="2018-08" db="EMBL/GenBank/DDBJ databases">
        <title>Lysinibacillus sp. YLB-03 draft genome sequence.</title>
        <authorList>
            <person name="Yu L."/>
        </authorList>
    </citation>
    <scope>NUCLEOTIDE SEQUENCE [LARGE SCALE GENOMIC DNA]</scope>
    <source>
        <strain evidence="2 3">YLB-03</strain>
    </source>
</reference>
<evidence type="ECO:0000313" key="3">
    <source>
        <dbReference type="Proteomes" id="UP000265692"/>
    </source>
</evidence>
<dbReference type="InterPro" id="IPR000182">
    <property type="entry name" value="GNAT_dom"/>
</dbReference>
<gene>
    <name evidence="2" type="ORF">D1B33_11075</name>
</gene>
<dbReference type="Proteomes" id="UP000265692">
    <property type="component" value="Unassembled WGS sequence"/>
</dbReference>
<dbReference type="PROSITE" id="PS51186">
    <property type="entry name" value="GNAT"/>
    <property type="match status" value="1"/>
</dbReference>
<comment type="caution">
    <text evidence="2">The sequence shown here is derived from an EMBL/GenBank/DDBJ whole genome shotgun (WGS) entry which is preliminary data.</text>
</comment>
<dbReference type="Gene3D" id="3.40.630.30">
    <property type="match status" value="1"/>
</dbReference>
<dbReference type="InterPro" id="IPR016181">
    <property type="entry name" value="Acyl_CoA_acyltransferase"/>
</dbReference>
<keyword evidence="3" id="KW-1185">Reference proteome</keyword>
<dbReference type="AlphaFoldDB" id="A0A396S6T2"/>
<dbReference type="RefSeq" id="WP_118876465.1">
    <property type="nucleotide sequence ID" value="NZ_QWEI01000005.1"/>
</dbReference>
<dbReference type="GO" id="GO:0016747">
    <property type="term" value="F:acyltransferase activity, transferring groups other than amino-acyl groups"/>
    <property type="evidence" value="ECO:0007669"/>
    <property type="project" value="InterPro"/>
</dbReference>
<organism evidence="2 3">
    <name type="scientific">Ureibacillus yapensis</name>
    <dbReference type="NCBI Taxonomy" id="2304605"/>
    <lineage>
        <taxon>Bacteria</taxon>
        <taxon>Bacillati</taxon>
        <taxon>Bacillota</taxon>
        <taxon>Bacilli</taxon>
        <taxon>Bacillales</taxon>
        <taxon>Caryophanaceae</taxon>
        <taxon>Ureibacillus</taxon>
    </lineage>
</organism>
<evidence type="ECO:0000259" key="1">
    <source>
        <dbReference type="PROSITE" id="PS51186"/>
    </source>
</evidence>
<keyword evidence="2" id="KW-0808">Transferase</keyword>
<protein>
    <submittedName>
        <fullName evidence="2">GNAT family N-acetyltransferase</fullName>
    </submittedName>
</protein>
<proteinExistence type="predicted"/>